<comment type="pathway">
    <text evidence="11">Porphyrin-containing compound metabolism.</text>
</comment>
<feature type="transmembrane region" description="Helical" evidence="13">
    <location>
        <begin position="21"/>
        <end position="44"/>
    </location>
</feature>
<keyword evidence="15" id="KW-1185">Reference proteome</keyword>
<keyword evidence="2" id="KW-1003">Cell membrane</keyword>
<feature type="transmembrane region" description="Helical" evidence="13">
    <location>
        <begin position="299"/>
        <end position="317"/>
    </location>
</feature>
<evidence type="ECO:0000256" key="6">
    <source>
        <dbReference type="ARBA" id="ARBA00023002"/>
    </source>
</evidence>
<feature type="transmembrane region" description="Helical" evidence="13">
    <location>
        <begin position="221"/>
        <end position="245"/>
    </location>
</feature>
<dbReference type="InterPro" id="IPR050450">
    <property type="entry name" value="COX15/CtaA_HemeA_synthase"/>
</dbReference>
<proteinExistence type="predicted"/>
<evidence type="ECO:0000256" key="5">
    <source>
        <dbReference type="ARBA" id="ARBA00022989"/>
    </source>
</evidence>
<feature type="transmembrane region" description="Helical" evidence="13">
    <location>
        <begin position="265"/>
        <end position="287"/>
    </location>
</feature>
<keyword evidence="6" id="KW-0560">Oxidoreductase</keyword>
<feature type="transmembrane region" description="Helical" evidence="13">
    <location>
        <begin position="323"/>
        <end position="346"/>
    </location>
</feature>
<gene>
    <name evidence="14" type="ORF">HNR11_002369</name>
</gene>
<feature type="region of interest" description="Disordered" evidence="12">
    <location>
        <begin position="168"/>
        <end position="200"/>
    </location>
</feature>
<evidence type="ECO:0000256" key="7">
    <source>
        <dbReference type="ARBA" id="ARBA00023004"/>
    </source>
</evidence>
<evidence type="ECO:0000256" key="8">
    <source>
        <dbReference type="ARBA" id="ARBA00023133"/>
    </source>
</evidence>
<keyword evidence="3 13" id="KW-0812">Transmembrane</keyword>
<comment type="caution">
    <text evidence="14">The sequence shown here is derived from an EMBL/GenBank/DDBJ whole genome shotgun (WGS) entry which is preliminary data.</text>
</comment>
<evidence type="ECO:0000256" key="9">
    <source>
        <dbReference type="ARBA" id="ARBA00023136"/>
    </source>
</evidence>
<dbReference type="GO" id="GO:0046872">
    <property type="term" value="F:metal ion binding"/>
    <property type="evidence" value="ECO:0007669"/>
    <property type="project" value="UniProtKB-KW"/>
</dbReference>
<reference evidence="14 15" key="1">
    <citation type="submission" date="2020-07" db="EMBL/GenBank/DDBJ databases">
        <title>Sequencing the genomes of 1000 actinobacteria strains.</title>
        <authorList>
            <person name="Klenk H.-P."/>
        </authorList>
    </citation>
    <scope>NUCLEOTIDE SEQUENCE [LARGE SCALE GENOMIC DNA]</scope>
    <source>
        <strain evidence="14 15">DSM 15664</strain>
    </source>
</reference>
<evidence type="ECO:0000256" key="4">
    <source>
        <dbReference type="ARBA" id="ARBA00022723"/>
    </source>
</evidence>
<evidence type="ECO:0000256" key="2">
    <source>
        <dbReference type="ARBA" id="ARBA00022475"/>
    </source>
</evidence>
<evidence type="ECO:0000313" key="14">
    <source>
        <dbReference type="EMBL" id="NYJ17835.1"/>
    </source>
</evidence>
<feature type="compositionally biased region" description="Low complexity" evidence="12">
    <location>
        <begin position="177"/>
        <end position="191"/>
    </location>
</feature>
<keyword evidence="8" id="KW-0350">Heme biosynthesis</keyword>
<keyword evidence="7" id="KW-0408">Iron</keyword>
<dbReference type="PANTHER" id="PTHR35457:SF1">
    <property type="entry name" value="HEME A SYNTHASE"/>
    <property type="match status" value="1"/>
</dbReference>
<evidence type="ECO:0000256" key="1">
    <source>
        <dbReference type="ARBA" id="ARBA00004141"/>
    </source>
</evidence>
<evidence type="ECO:0000256" key="12">
    <source>
        <dbReference type="SAM" id="MobiDB-lite"/>
    </source>
</evidence>
<feature type="transmembrane region" description="Helical" evidence="13">
    <location>
        <begin position="133"/>
        <end position="154"/>
    </location>
</feature>
<dbReference type="GO" id="GO:0006784">
    <property type="term" value="P:heme A biosynthetic process"/>
    <property type="evidence" value="ECO:0007669"/>
    <property type="project" value="InterPro"/>
</dbReference>
<dbReference type="GO" id="GO:0016491">
    <property type="term" value="F:oxidoreductase activity"/>
    <property type="evidence" value="ECO:0007669"/>
    <property type="project" value="UniProtKB-KW"/>
</dbReference>
<dbReference type="AlphaFoldDB" id="A0A7Z0EA36"/>
<name>A0A7Z0EA36_9MICC</name>
<evidence type="ECO:0000313" key="15">
    <source>
        <dbReference type="Proteomes" id="UP000560069"/>
    </source>
</evidence>
<protein>
    <submittedName>
        <fullName evidence="14">Cytochrome c oxidase assembly protein subunit 15</fullName>
    </submittedName>
</protein>
<dbReference type="GO" id="GO:0016020">
    <property type="term" value="C:membrane"/>
    <property type="evidence" value="ECO:0007669"/>
    <property type="project" value="UniProtKB-SubCell"/>
</dbReference>
<dbReference type="PANTHER" id="PTHR35457">
    <property type="entry name" value="HEME A SYNTHASE"/>
    <property type="match status" value="1"/>
</dbReference>
<organism evidence="14 15">
    <name type="scientific">Nesterenkonia sandarakina</name>
    <dbReference type="NCBI Taxonomy" id="272918"/>
    <lineage>
        <taxon>Bacteria</taxon>
        <taxon>Bacillati</taxon>
        <taxon>Actinomycetota</taxon>
        <taxon>Actinomycetes</taxon>
        <taxon>Micrococcales</taxon>
        <taxon>Micrococcaceae</taxon>
        <taxon>Nesterenkonia</taxon>
    </lineage>
</organism>
<sequence length="378" mass="40183">MNMIEAFRNNLPTRITRATQVVAWATLVSNIAIILTGGAVRLTASGLGCPEWPRCTPESWVATQEMGLHGAIEFGNRLLTYVLVLICALMFFALLRLRRSHRALFRMSLVILAGIPLQAVIGGITVWTNLNPWIVGLHFLLSAALVMVSTMLLNRIRLERRVAREAGQDAGQQAGMDATQSATAASDAGSGPEFQTSSAAGTAADRDGVAGIRMSHGPSDAVTSAMAPVILISTWVSVFLGTVVTGTGPHAGDPGSPRHLFDPDLVTRMHVVPVYVLCFAAIALLVRQHQIGAAANQRRSAWGLFVIIIAQGVIGYVQHFTGLPVLLVGLHMLGSALLVVTATAVFDSYRARYRTRGLSQAPAEPAGQPGLAQPSRAS</sequence>
<dbReference type="Proteomes" id="UP000560069">
    <property type="component" value="Unassembled WGS sequence"/>
</dbReference>
<accession>A0A7Z0EA36</accession>
<dbReference type="Pfam" id="PF02628">
    <property type="entry name" value="COX15-CtaA"/>
    <property type="match status" value="1"/>
</dbReference>
<feature type="transmembrane region" description="Helical" evidence="13">
    <location>
        <begin position="78"/>
        <end position="97"/>
    </location>
</feature>
<comment type="subcellular location">
    <subcellularLocation>
        <location evidence="1">Membrane</location>
        <topology evidence="1">Multi-pass membrane protein</topology>
    </subcellularLocation>
</comment>
<keyword evidence="10" id="KW-1015">Disulfide bond</keyword>
<evidence type="ECO:0000256" key="10">
    <source>
        <dbReference type="ARBA" id="ARBA00023157"/>
    </source>
</evidence>
<keyword evidence="4" id="KW-0479">Metal-binding</keyword>
<keyword evidence="5 13" id="KW-1133">Transmembrane helix</keyword>
<evidence type="ECO:0000256" key="11">
    <source>
        <dbReference type="ARBA" id="ARBA00023444"/>
    </source>
</evidence>
<dbReference type="RefSeq" id="WP_179442578.1">
    <property type="nucleotide sequence ID" value="NZ_BAAALK010000002.1"/>
</dbReference>
<evidence type="ECO:0000256" key="13">
    <source>
        <dbReference type="SAM" id="Phobius"/>
    </source>
</evidence>
<feature type="transmembrane region" description="Helical" evidence="13">
    <location>
        <begin position="109"/>
        <end position="127"/>
    </location>
</feature>
<evidence type="ECO:0000256" key="3">
    <source>
        <dbReference type="ARBA" id="ARBA00022692"/>
    </source>
</evidence>
<dbReference type="EMBL" id="JACCFQ010000001">
    <property type="protein sequence ID" value="NYJ17835.1"/>
    <property type="molecule type" value="Genomic_DNA"/>
</dbReference>
<dbReference type="InterPro" id="IPR003780">
    <property type="entry name" value="COX15/CtaA_fam"/>
</dbReference>
<keyword evidence="9 13" id="KW-0472">Membrane</keyword>